<keyword evidence="5" id="KW-0067">ATP-binding</keyword>
<keyword evidence="4 8" id="KW-0418">Kinase</keyword>
<dbReference type="Pfam" id="PF00294">
    <property type="entry name" value="PfkB"/>
    <property type="match status" value="1"/>
</dbReference>
<dbReference type="RefSeq" id="WP_412973548.1">
    <property type="nucleotide sequence ID" value="NZ_FMUB01000005.1"/>
</dbReference>
<evidence type="ECO:0000256" key="4">
    <source>
        <dbReference type="ARBA" id="ARBA00022777"/>
    </source>
</evidence>
<evidence type="ECO:0000256" key="6">
    <source>
        <dbReference type="PIRNR" id="PIRNR000535"/>
    </source>
</evidence>
<dbReference type="PANTHER" id="PTHR46566">
    <property type="entry name" value="1-PHOSPHOFRUCTOKINASE-RELATED"/>
    <property type="match status" value="1"/>
</dbReference>
<evidence type="ECO:0000313" key="8">
    <source>
        <dbReference type="EMBL" id="SCX19326.1"/>
    </source>
</evidence>
<proteinExistence type="inferred from homology"/>
<evidence type="ECO:0000259" key="7">
    <source>
        <dbReference type="Pfam" id="PF00294"/>
    </source>
</evidence>
<evidence type="ECO:0000256" key="3">
    <source>
        <dbReference type="ARBA" id="ARBA00022741"/>
    </source>
</evidence>
<dbReference type="EMBL" id="FMUB01000005">
    <property type="protein sequence ID" value="SCX19326.1"/>
    <property type="molecule type" value="Genomic_DNA"/>
</dbReference>
<gene>
    <name evidence="8" type="ORF">SAMN02799620_02665</name>
</gene>
<evidence type="ECO:0000256" key="5">
    <source>
        <dbReference type="ARBA" id="ARBA00022840"/>
    </source>
</evidence>
<dbReference type="PIRSF" id="PIRSF000535">
    <property type="entry name" value="1PFK/6PFK/LacC"/>
    <property type="match status" value="1"/>
</dbReference>
<keyword evidence="3" id="KW-0547">Nucleotide-binding</keyword>
<protein>
    <submittedName>
        <fullName evidence="8">6-phosphofructokinase 2</fullName>
    </submittedName>
</protein>
<sequence>MAAPTTPGTGSSIVTITMNPALDVTTDVDLVVHTDKMRCSPARYDPGGGGINVAAIAHGLGASVSAVFPAGGPIGERVAALVADAGVLVHQVAIAGSTRESLTVNERSTGRQYRFVLPGPTLSADEQSDCLALLRSAAAGADFIVASGSLPPGVPPDFYQRVADICSESGARLVLDTSGAGLHHITSGVFLLKPSVRELRECVGRALLSESDQLDAAHELMARDCAEVVVVSLGGDGALLATADADYRFPAVPVPISSGVGAGDSMVAGITVGLSRGWPLDEAVRLGIAAGAAMLMTPGTMPCTRDNIEGLFAVAPKPVDVAAVTF</sequence>
<dbReference type="CDD" id="cd01164">
    <property type="entry name" value="FruK_PfkB_like"/>
    <property type="match status" value="1"/>
</dbReference>
<dbReference type="GO" id="GO:0005524">
    <property type="term" value="F:ATP binding"/>
    <property type="evidence" value="ECO:0007669"/>
    <property type="project" value="UniProtKB-KW"/>
</dbReference>
<name>A0A1G4WBB2_9MYCO</name>
<evidence type="ECO:0000313" key="9">
    <source>
        <dbReference type="Proteomes" id="UP000199707"/>
    </source>
</evidence>
<accession>A0A1G4WBB2</accession>
<feature type="domain" description="Carbohydrate kinase PfkB" evidence="7">
    <location>
        <begin position="19"/>
        <end position="304"/>
    </location>
</feature>
<dbReference type="GO" id="GO:0005829">
    <property type="term" value="C:cytosol"/>
    <property type="evidence" value="ECO:0007669"/>
    <property type="project" value="TreeGrafter"/>
</dbReference>
<dbReference type="STRING" id="1502745.SAMN02799620_02665"/>
<reference evidence="9" key="1">
    <citation type="submission" date="2016-10" db="EMBL/GenBank/DDBJ databases">
        <authorList>
            <person name="Varghese N."/>
            <person name="Submissions S."/>
        </authorList>
    </citation>
    <scope>NUCLEOTIDE SEQUENCE [LARGE SCALE GENOMIC DNA]</scope>
    <source>
        <strain evidence="9">UNC267MFSha1.1M11</strain>
    </source>
</reference>
<dbReference type="PANTHER" id="PTHR46566:SF2">
    <property type="entry name" value="ATP-DEPENDENT 6-PHOSPHOFRUCTOKINASE ISOZYME 2"/>
    <property type="match status" value="1"/>
</dbReference>
<dbReference type="Proteomes" id="UP000199707">
    <property type="component" value="Unassembled WGS sequence"/>
</dbReference>
<organism evidence="8 9">
    <name type="scientific">Mycolicibacterium fluoranthenivorans</name>
    <dbReference type="NCBI Taxonomy" id="258505"/>
    <lineage>
        <taxon>Bacteria</taxon>
        <taxon>Bacillati</taxon>
        <taxon>Actinomycetota</taxon>
        <taxon>Actinomycetes</taxon>
        <taxon>Mycobacteriales</taxon>
        <taxon>Mycobacteriaceae</taxon>
        <taxon>Mycolicibacterium</taxon>
    </lineage>
</organism>
<dbReference type="InterPro" id="IPR011611">
    <property type="entry name" value="PfkB_dom"/>
</dbReference>
<keyword evidence="2 6" id="KW-0808">Transferase</keyword>
<dbReference type="SUPFAM" id="SSF53613">
    <property type="entry name" value="Ribokinase-like"/>
    <property type="match status" value="1"/>
</dbReference>
<dbReference type="InterPro" id="IPR029056">
    <property type="entry name" value="Ribokinase-like"/>
</dbReference>
<dbReference type="Gene3D" id="3.40.1190.20">
    <property type="match status" value="1"/>
</dbReference>
<evidence type="ECO:0000256" key="2">
    <source>
        <dbReference type="ARBA" id="ARBA00022679"/>
    </source>
</evidence>
<dbReference type="NCBIfam" id="TIGR03168">
    <property type="entry name" value="1-PFK"/>
    <property type="match status" value="1"/>
</dbReference>
<dbReference type="InterPro" id="IPR017583">
    <property type="entry name" value="Tagatose/fructose_Pkinase"/>
</dbReference>
<dbReference type="GO" id="GO:0003872">
    <property type="term" value="F:6-phosphofructokinase activity"/>
    <property type="evidence" value="ECO:0007669"/>
    <property type="project" value="TreeGrafter"/>
</dbReference>
<evidence type="ECO:0000256" key="1">
    <source>
        <dbReference type="ARBA" id="ARBA00010688"/>
    </source>
</evidence>
<comment type="similarity">
    <text evidence="1">Belongs to the carbohydrate kinase PfkB family.</text>
</comment>
<dbReference type="AlphaFoldDB" id="A0A1G4WBB2"/>